<feature type="compositionally biased region" description="Gly residues" evidence="1">
    <location>
        <begin position="44"/>
        <end position="61"/>
    </location>
</feature>
<feature type="region of interest" description="Disordered" evidence="1">
    <location>
        <begin position="1"/>
        <end position="61"/>
    </location>
</feature>
<reference evidence="2 3" key="1">
    <citation type="submission" date="2019-05" db="EMBL/GenBank/DDBJ databases">
        <title>Another draft genome of Portunus trituberculatus and its Hox gene families provides insights of decapod evolution.</title>
        <authorList>
            <person name="Jeong J.-H."/>
            <person name="Song I."/>
            <person name="Kim S."/>
            <person name="Choi T."/>
            <person name="Kim D."/>
            <person name="Ryu S."/>
            <person name="Kim W."/>
        </authorList>
    </citation>
    <scope>NUCLEOTIDE SEQUENCE [LARGE SCALE GENOMIC DNA]</scope>
    <source>
        <tissue evidence="2">Muscle</tissue>
    </source>
</reference>
<accession>A0A5B7IHV8</accession>
<evidence type="ECO:0000313" key="2">
    <source>
        <dbReference type="EMBL" id="MPC85061.1"/>
    </source>
</evidence>
<gene>
    <name evidence="2" type="ORF">E2C01_079820</name>
</gene>
<comment type="caution">
    <text evidence="2">The sequence shown here is derived from an EMBL/GenBank/DDBJ whole genome shotgun (WGS) entry which is preliminary data.</text>
</comment>
<dbReference type="AlphaFoldDB" id="A0A5B7IHV8"/>
<sequence>MIPRVKTKEEQDDPLRALQDAAAGRERLKIMSHHRLASSTTPAGIGGGMSRGVRESGGGRA</sequence>
<evidence type="ECO:0000313" key="3">
    <source>
        <dbReference type="Proteomes" id="UP000324222"/>
    </source>
</evidence>
<evidence type="ECO:0000256" key="1">
    <source>
        <dbReference type="SAM" id="MobiDB-lite"/>
    </source>
</evidence>
<protein>
    <submittedName>
        <fullName evidence="2">Uncharacterized protein</fullName>
    </submittedName>
</protein>
<feature type="compositionally biased region" description="Basic and acidic residues" evidence="1">
    <location>
        <begin position="1"/>
        <end position="15"/>
    </location>
</feature>
<dbReference type="EMBL" id="VSRR010067187">
    <property type="protein sequence ID" value="MPC85061.1"/>
    <property type="molecule type" value="Genomic_DNA"/>
</dbReference>
<dbReference type="Proteomes" id="UP000324222">
    <property type="component" value="Unassembled WGS sequence"/>
</dbReference>
<keyword evidence="3" id="KW-1185">Reference proteome</keyword>
<proteinExistence type="predicted"/>
<organism evidence="2 3">
    <name type="scientific">Portunus trituberculatus</name>
    <name type="common">Swimming crab</name>
    <name type="synonym">Neptunus trituberculatus</name>
    <dbReference type="NCBI Taxonomy" id="210409"/>
    <lineage>
        <taxon>Eukaryota</taxon>
        <taxon>Metazoa</taxon>
        <taxon>Ecdysozoa</taxon>
        <taxon>Arthropoda</taxon>
        <taxon>Crustacea</taxon>
        <taxon>Multicrustacea</taxon>
        <taxon>Malacostraca</taxon>
        <taxon>Eumalacostraca</taxon>
        <taxon>Eucarida</taxon>
        <taxon>Decapoda</taxon>
        <taxon>Pleocyemata</taxon>
        <taxon>Brachyura</taxon>
        <taxon>Eubrachyura</taxon>
        <taxon>Portunoidea</taxon>
        <taxon>Portunidae</taxon>
        <taxon>Portuninae</taxon>
        <taxon>Portunus</taxon>
    </lineage>
</organism>
<name>A0A5B7IHV8_PORTR</name>